<dbReference type="RefSeq" id="XP_006813084.1">
    <property type="nucleotide sequence ID" value="XM_006813021.1"/>
</dbReference>
<protein>
    <submittedName>
        <fullName evidence="4">Tetratricopeptide repeat protein 38-like</fullName>
    </submittedName>
</protein>
<dbReference type="InterPro" id="IPR033891">
    <property type="entry name" value="TTC38"/>
</dbReference>
<sequence>MSTLGNKQKKESEKLMESIKTFINNHTGTQRDIMQKIGITICEAVQAYSDGDFAKAVDIFLPVRYKVVNIGGSNAQRDLFNLFLINAALKSSKKEHHQLARSLLVERKALKESAPMTDRLMGKAIAQVE</sequence>
<dbReference type="PANTHER" id="PTHR16263">
    <property type="entry name" value="TETRATRICOPEPTIDE REPEAT PROTEIN 38"/>
    <property type="match status" value="1"/>
</dbReference>
<name>A0ABM0LZ93_SACKO</name>
<proteinExistence type="predicted"/>
<evidence type="ECO:0000313" key="4">
    <source>
        <dbReference type="RefSeq" id="XP_006813084.1"/>
    </source>
</evidence>
<evidence type="ECO:0000313" key="3">
    <source>
        <dbReference type="Proteomes" id="UP000694865"/>
    </source>
</evidence>
<evidence type="ECO:0000256" key="2">
    <source>
        <dbReference type="ARBA" id="ARBA00022803"/>
    </source>
</evidence>
<keyword evidence="3" id="KW-1185">Reference proteome</keyword>
<evidence type="ECO:0000256" key="1">
    <source>
        <dbReference type="ARBA" id="ARBA00022737"/>
    </source>
</evidence>
<dbReference type="Proteomes" id="UP000694865">
    <property type="component" value="Unplaced"/>
</dbReference>
<accession>A0ABM0LZ93</accession>
<dbReference type="GeneID" id="102800990"/>
<gene>
    <name evidence="4" type="primary">LOC102800990</name>
</gene>
<reference evidence="4" key="1">
    <citation type="submission" date="2025-08" db="UniProtKB">
        <authorList>
            <consortium name="RefSeq"/>
        </authorList>
    </citation>
    <scope>IDENTIFICATION</scope>
    <source>
        <tissue evidence="4">Testes</tissue>
    </source>
</reference>
<keyword evidence="2" id="KW-0802">TPR repeat</keyword>
<dbReference type="PANTHER" id="PTHR16263:SF4">
    <property type="entry name" value="TETRATRICOPEPTIDE REPEAT PROTEIN 38"/>
    <property type="match status" value="1"/>
</dbReference>
<organism evidence="3 4">
    <name type="scientific">Saccoglossus kowalevskii</name>
    <name type="common">Acorn worm</name>
    <dbReference type="NCBI Taxonomy" id="10224"/>
    <lineage>
        <taxon>Eukaryota</taxon>
        <taxon>Metazoa</taxon>
        <taxon>Hemichordata</taxon>
        <taxon>Enteropneusta</taxon>
        <taxon>Harrimaniidae</taxon>
        <taxon>Saccoglossus</taxon>
    </lineage>
</organism>
<keyword evidence="1" id="KW-0677">Repeat</keyword>